<feature type="transmembrane region" description="Helical" evidence="1">
    <location>
        <begin position="300"/>
        <end position="317"/>
    </location>
</feature>
<accession>A0A2K8NYI9</accession>
<evidence type="ECO:0008006" key="4">
    <source>
        <dbReference type="Google" id="ProtNLM"/>
    </source>
</evidence>
<dbReference type="InterPro" id="IPR036259">
    <property type="entry name" value="MFS_trans_sf"/>
</dbReference>
<feature type="transmembrane region" description="Helical" evidence="1">
    <location>
        <begin position="73"/>
        <end position="91"/>
    </location>
</feature>
<feature type="transmembrane region" description="Helical" evidence="1">
    <location>
        <begin position="205"/>
        <end position="224"/>
    </location>
</feature>
<feature type="transmembrane region" description="Helical" evidence="1">
    <location>
        <begin position="129"/>
        <end position="154"/>
    </location>
</feature>
<dbReference type="NCBIfam" id="NF043061">
    <property type="entry name" value="MMSYN1_0325"/>
    <property type="match status" value="1"/>
</dbReference>
<evidence type="ECO:0000313" key="3">
    <source>
        <dbReference type="Proteomes" id="UP000232230"/>
    </source>
</evidence>
<dbReference type="SUPFAM" id="SSF103473">
    <property type="entry name" value="MFS general substrate transporter"/>
    <property type="match status" value="1"/>
</dbReference>
<dbReference type="Gene3D" id="1.20.1250.20">
    <property type="entry name" value="MFS general substrate transporter like domains"/>
    <property type="match status" value="1"/>
</dbReference>
<keyword evidence="1" id="KW-0472">Membrane</keyword>
<protein>
    <recommendedName>
        <fullName evidence="4">MFS transporter</fullName>
    </recommendedName>
</protein>
<evidence type="ECO:0000313" key="2">
    <source>
        <dbReference type="EMBL" id="ATZ18857.1"/>
    </source>
</evidence>
<feature type="transmembrane region" description="Helical" evidence="1">
    <location>
        <begin position="250"/>
        <end position="280"/>
    </location>
</feature>
<dbReference type="EMBL" id="CP024965">
    <property type="protein sequence ID" value="ATZ18857.1"/>
    <property type="molecule type" value="Genomic_DNA"/>
</dbReference>
<evidence type="ECO:0000256" key="1">
    <source>
        <dbReference type="SAM" id="Phobius"/>
    </source>
</evidence>
<gene>
    <name evidence="2" type="ORF">ESOMN_v1c04750</name>
</gene>
<dbReference type="InterPro" id="IPR050046">
    <property type="entry name" value="MSF_cation_mollicutes"/>
</dbReference>
<feature type="transmembrane region" description="Helical" evidence="1">
    <location>
        <begin position="324"/>
        <end position="343"/>
    </location>
</feature>
<dbReference type="RefSeq" id="WP_024863378.1">
    <property type="nucleotide sequence ID" value="NZ_CP024965.1"/>
</dbReference>
<feature type="transmembrane region" description="Helical" evidence="1">
    <location>
        <begin position="166"/>
        <end position="185"/>
    </location>
</feature>
<name>A0A2K8NYI9_9MOLU</name>
<reference evidence="2 3" key="1">
    <citation type="submission" date="2017-11" db="EMBL/GenBank/DDBJ databases">
        <title>Genome sequence of Entomoplasma somnilux PYAN-1 (ATCC 49194).</title>
        <authorList>
            <person name="Lo W.-S."/>
            <person name="Gasparich G.E."/>
            <person name="Kuo C.-H."/>
        </authorList>
    </citation>
    <scope>NUCLEOTIDE SEQUENCE [LARGE SCALE GENOMIC DNA]</scope>
    <source>
        <strain evidence="2 3">PYAN-1</strain>
    </source>
</reference>
<dbReference type="Proteomes" id="UP000232230">
    <property type="component" value="Chromosome"/>
</dbReference>
<organism evidence="2 3">
    <name type="scientific">Williamsoniiplasma somnilux</name>
    <dbReference type="NCBI Taxonomy" id="215578"/>
    <lineage>
        <taxon>Bacteria</taxon>
        <taxon>Bacillati</taxon>
        <taxon>Mycoplasmatota</taxon>
        <taxon>Mollicutes</taxon>
        <taxon>Entomoplasmatales</taxon>
        <taxon>Williamsoniiplasma</taxon>
    </lineage>
</organism>
<keyword evidence="1" id="KW-1133">Transmembrane helix</keyword>
<feature type="transmembrane region" description="Helical" evidence="1">
    <location>
        <begin position="438"/>
        <end position="460"/>
    </location>
</feature>
<feature type="transmembrane region" description="Helical" evidence="1">
    <location>
        <begin position="380"/>
        <end position="405"/>
    </location>
</feature>
<dbReference type="KEGG" id="esx:ESOMN_v1c04750"/>
<sequence length="496" mass="57289">MKFNWDLFLLDPLFIIFGIFLIWIMAKKEKNERTWILFYISTLLIWIANGFVIKTSTMQLGFIETNSSTWLTILGIFGASTFFAMIFKPLATKITSKIKSRRIWIWAAMASTIISLILIMIFNDSSQQIFITIVCGILVGFSLSSQLLFLLIFNEQAYYRFFPLKTAVKIGALTSLGTFIGGWMLSLNLAFQNSNFWTEKININITGSICIFLSLVSLILNLFVKENKYFIGEFELEVKNQFITYSKKTLIILLITVFSLGLIFSLTQASFIDLYLAAVLKEMHFSKDQIYQIIRIYKEWYIVPQFLVGYLIYNFVYKKIGPKHIMIISIILTSLLSLILAFVHNPFVFVIANFFLGLCFTQCLYILYGMSMMWLYRVKSIPITGIVGTAILAGPFIFETIILVLKNLNIGFFTKFKTIQDVLNNLEHQTLLNDANSVISILFSIIFAFSMGYLFWVIFFGDAFLGEYKKYGEIVIKVKNVERNFILNKIKRKMEL</sequence>
<feature type="transmembrane region" description="Helical" evidence="1">
    <location>
        <begin position="103"/>
        <end position="123"/>
    </location>
</feature>
<feature type="transmembrane region" description="Helical" evidence="1">
    <location>
        <begin position="6"/>
        <end position="24"/>
    </location>
</feature>
<keyword evidence="3" id="KW-1185">Reference proteome</keyword>
<keyword evidence="1" id="KW-0812">Transmembrane</keyword>
<proteinExistence type="predicted"/>
<feature type="transmembrane region" description="Helical" evidence="1">
    <location>
        <begin position="36"/>
        <end position="53"/>
    </location>
</feature>
<dbReference type="AlphaFoldDB" id="A0A2K8NYI9"/>
<feature type="transmembrane region" description="Helical" evidence="1">
    <location>
        <begin position="349"/>
        <end position="368"/>
    </location>
</feature>